<dbReference type="Gene3D" id="1.25.10.10">
    <property type="entry name" value="Leucine-rich Repeat Variant"/>
    <property type="match status" value="1"/>
</dbReference>
<dbReference type="EMBL" id="HBFK01027161">
    <property type="protein sequence ID" value="CAD8750003.1"/>
    <property type="molecule type" value="Transcribed_RNA"/>
</dbReference>
<accession>A0A6U4WXG0</accession>
<name>A0A6U4WXG0_HEMAN</name>
<protein>
    <submittedName>
        <fullName evidence="1">Uncharacterized protein</fullName>
    </submittedName>
</protein>
<reference evidence="1" key="1">
    <citation type="submission" date="2021-01" db="EMBL/GenBank/DDBJ databases">
        <authorList>
            <person name="Corre E."/>
            <person name="Pelletier E."/>
            <person name="Niang G."/>
            <person name="Scheremetjew M."/>
            <person name="Finn R."/>
            <person name="Kale V."/>
            <person name="Holt S."/>
            <person name="Cochrane G."/>
            <person name="Meng A."/>
            <person name="Brown T."/>
            <person name="Cohen L."/>
        </authorList>
    </citation>
    <scope>NUCLEOTIDE SEQUENCE</scope>
    <source>
        <strain evidence="1">CCMP441</strain>
        <strain evidence="2">CCMP644</strain>
    </source>
</reference>
<dbReference type="InterPro" id="IPR011989">
    <property type="entry name" value="ARM-like"/>
</dbReference>
<evidence type="ECO:0000313" key="1">
    <source>
        <dbReference type="EMBL" id="CAD8750003.1"/>
    </source>
</evidence>
<dbReference type="InterPro" id="IPR016024">
    <property type="entry name" value="ARM-type_fold"/>
</dbReference>
<organism evidence="1">
    <name type="scientific">Hemiselmis andersenii</name>
    <name type="common">Cryptophyte alga</name>
    <dbReference type="NCBI Taxonomy" id="464988"/>
    <lineage>
        <taxon>Eukaryota</taxon>
        <taxon>Cryptophyceae</taxon>
        <taxon>Cryptomonadales</taxon>
        <taxon>Hemiselmidaceae</taxon>
        <taxon>Hemiselmis</taxon>
    </lineage>
</organism>
<evidence type="ECO:0000313" key="2">
    <source>
        <dbReference type="EMBL" id="CAD8962922.1"/>
    </source>
</evidence>
<proteinExistence type="predicted"/>
<dbReference type="Pfam" id="PF13646">
    <property type="entry name" value="HEAT_2"/>
    <property type="match status" value="1"/>
</dbReference>
<gene>
    <name evidence="2" type="ORF">HAND00432_LOCUS15918</name>
    <name evidence="1" type="ORF">HAND1043_LOCUS16507</name>
</gene>
<dbReference type="SUPFAM" id="SSF48371">
    <property type="entry name" value="ARM repeat"/>
    <property type="match status" value="1"/>
</dbReference>
<sequence length="130" mass="13887">MLGLRDSEASVREASIQECKGGSVAPMGHARAVSALLQHVQHAYPATRQAALAALPHICPAKQDPHMSAVPAIVVCLSDTDWAVRREAAKCAGMLGDRLEERMMQALNGLLEDEEAHVAEAAKKALQQLV</sequence>
<dbReference type="AlphaFoldDB" id="A0A6U4WXG0"/>
<dbReference type="EMBL" id="HBFX01026175">
    <property type="protein sequence ID" value="CAD8962922.1"/>
    <property type="molecule type" value="Transcribed_RNA"/>
</dbReference>